<dbReference type="SUPFAM" id="SSF48452">
    <property type="entry name" value="TPR-like"/>
    <property type="match status" value="2"/>
</dbReference>
<dbReference type="PANTHER" id="PTHR10098:SF108">
    <property type="entry name" value="TETRATRICOPEPTIDE REPEAT PROTEIN 28"/>
    <property type="match status" value="1"/>
</dbReference>
<feature type="domain" description="CHAT" evidence="1">
    <location>
        <begin position="1132"/>
        <end position="1438"/>
    </location>
</feature>
<dbReference type="RefSeq" id="WP_189706865.1">
    <property type="nucleotide sequence ID" value="NZ_BMSA01000001.1"/>
</dbReference>
<evidence type="ECO:0000313" key="2">
    <source>
        <dbReference type="EMBL" id="GGT31617.1"/>
    </source>
</evidence>
<sequence length="1439" mass="154393">MDHSPAYDPENPQLDALPRMFTALTRPDGPDGERREALAWFRTAWPELSAAVPALPDRRLLDAVGRLVPFLLAVHDWEAVADTSRRGLAAATRLGSAADRIDWSQSLGAALQRMDRDTDAQEAFGQAAALAAETGDQRARAAALAHLGQLHHRRGDLPEATALLQQAALAYRSAGHVLGEARTLGDLAPLLHRLGEPAEAERYARRGRELFHDVGDHVQEGRALRLVAAAEAERGADEDALRSLDDAVRLFDAAGALPEAVEALHTAALVHRGGGNPSAARAAAEGALERARAAGDVDVTEIEQLHAVVEAEEALAELLAARTEEERAAAVTRRPALLGGLALQMLINLRDAADALTGPGPGGGAAAVLRDLLKEREREGGPPAGDAVHAHLARTAERAEAMDAALDHLARRPDGALAEWCRIDLAETRRLAGDSADRLPPLLPDLLRRLLTTDRPERREPFLEELLDLVPADRFPAVHGLHLAELARLHASGARTGVPDHERALRLAEAALPLLDRPEARDKWAATQTFLGSVLRARSHGDKSDNIARAQHAFRAALTHYRRRTTPVEWAATLVNLANAYWECPHDRARNLRRALNRHGAALTVFTRRDHPDRWAAVQSNMGLVLSDPALAADPDSLELGRRRLEQALSTRELGPAQRVAALINLSRCHRLRVRGDHDGNHATALRHARDAFALAERLGLRHDMANAGTAVADALANAALRDDRAALDEAVSWYRRALDLAPADEDPLLHAAIADNLANALVQHADPTPEDLRTAVGLHESALAAYETHGDRLEAARARYNLAATLRRGDRPDPDRAVALLERSLEARTVRTVPLEWAESATELARAWLTGPDDGHGPRRFARAAALLREVVPVVGAAGAAGHARRAWGLLGDAEAECGRWPAAADAYEEALVAAERLYEVAVLPGGKEAELEATADLPREAAHAMARAGRPERAVAVLEQNRARALGDRLQRDRAELAALSAGRPDAAAAVAAYRDAVRRIRTVEARQRAPRTPDDSPEEQRRLRAAMTDARAQLTAAVEAIRALPSFGDFLRAAPESAVDEAVACGPPLVYLATTRHGSVCLIVHRPPGEPAAVTEAVRAPLTETELLMVLARYPSLEEDEHLTVLLDLLGARLVGPLAERLRALGADRAVLVPTGLLGVLPVHAARYPVDGTPRNLFDDVAVSHAPSARVLVAARAGTADPARTDPARTDPACLLGVAEPHPCDPPLPWAGAELGAVQRLFGGPTVALVGPAATRDALLRALPDATHLHFAGHGSYDPDEPLASHLALAGGELLTLRDLFDGNALRGVRLVVASACRTAVTDMTRLPDESVGLPAGLVQAGATAVVGSLWEVNDRSTALLVARIYDLHLHGDPERGEPPMPPSVALARAQAWMRDATPPDLEAFAARVGLNRRRSRVRYTERPSHWAPFVLVGDG</sequence>
<name>A0A918H2M5_9ACTN</name>
<accession>A0A918H2M5</accession>
<dbReference type="InterPro" id="IPR019734">
    <property type="entry name" value="TPR_rpt"/>
</dbReference>
<dbReference type="InterPro" id="IPR024983">
    <property type="entry name" value="CHAT_dom"/>
</dbReference>
<evidence type="ECO:0000313" key="3">
    <source>
        <dbReference type="Proteomes" id="UP000646776"/>
    </source>
</evidence>
<organism evidence="2 3">
    <name type="scientific">Streptomyces phaeofaciens</name>
    <dbReference type="NCBI Taxonomy" id="68254"/>
    <lineage>
        <taxon>Bacteria</taxon>
        <taxon>Bacillati</taxon>
        <taxon>Actinomycetota</taxon>
        <taxon>Actinomycetes</taxon>
        <taxon>Kitasatosporales</taxon>
        <taxon>Streptomycetaceae</taxon>
        <taxon>Streptomyces</taxon>
    </lineage>
</organism>
<evidence type="ECO:0000259" key="1">
    <source>
        <dbReference type="Pfam" id="PF12770"/>
    </source>
</evidence>
<reference evidence="2" key="1">
    <citation type="journal article" date="2014" name="Int. J. Syst. Evol. Microbiol.">
        <title>Complete genome sequence of Corynebacterium casei LMG S-19264T (=DSM 44701T), isolated from a smear-ripened cheese.</title>
        <authorList>
            <consortium name="US DOE Joint Genome Institute (JGI-PGF)"/>
            <person name="Walter F."/>
            <person name="Albersmeier A."/>
            <person name="Kalinowski J."/>
            <person name="Ruckert C."/>
        </authorList>
    </citation>
    <scope>NUCLEOTIDE SEQUENCE</scope>
    <source>
        <strain evidence="2">JCM 4125</strain>
    </source>
</reference>
<keyword evidence="3" id="KW-1185">Reference proteome</keyword>
<dbReference type="InterPro" id="IPR011990">
    <property type="entry name" value="TPR-like_helical_dom_sf"/>
</dbReference>
<gene>
    <name evidence="2" type="ORF">GCM10010226_04640</name>
</gene>
<dbReference type="Pfam" id="PF12770">
    <property type="entry name" value="CHAT"/>
    <property type="match status" value="1"/>
</dbReference>
<dbReference type="Gene3D" id="1.25.40.10">
    <property type="entry name" value="Tetratricopeptide repeat domain"/>
    <property type="match status" value="3"/>
</dbReference>
<dbReference type="PANTHER" id="PTHR10098">
    <property type="entry name" value="RAPSYN-RELATED"/>
    <property type="match status" value="1"/>
</dbReference>
<proteinExistence type="predicted"/>
<dbReference type="Proteomes" id="UP000646776">
    <property type="component" value="Unassembled WGS sequence"/>
</dbReference>
<protein>
    <recommendedName>
        <fullName evidence="1">CHAT domain-containing protein</fullName>
    </recommendedName>
</protein>
<reference evidence="2" key="2">
    <citation type="submission" date="2020-09" db="EMBL/GenBank/DDBJ databases">
        <authorList>
            <person name="Sun Q."/>
            <person name="Ohkuma M."/>
        </authorList>
    </citation>
    <scope>NUCLEOTIDE SEQUENCE</scope>
    <source>
        <strain evidence="2">JCM 4125</strain>
    </source>
</reference>
<dbReference type="EMBL" id="BMSA01000001">
    <property type="protein sequence ID" value="GGT31617.1"/>
    <property type="molecule type" value="Genomic_DNA"/>
</dbReference>
<comment type="caution">
    <text evidence="2">The sequence shown here is derived from an EMBL/GenBank/DDBJ whole genome shotgun (WGS) entry which is preliminary data.</text>
</comment>
<dbReference type="SMART" id="SM00028">
    <property type="entry name" value="TPR"/>
    <property type="match status" value="5"/>
</dbReference>